<feature type="domain" description="Alpha-D-phosphohexomutase C-terminal" evidence="8">
    <location>
        <begin position="400"/>
        <end position="451"/>
    </location>
</feature>
<dbReference type="GO" id="GO:0006166">
    <property type="term" value="P:purine ribonucleoside salvage"/>
    <property type="evidence" value="ECO:0007669"/>
    <property type="project" value="TreeGrafter"/>
</dbReference>
<proteinExistence type="inferred from homology"/>
<dbReference type="PRINTS" id="PR00509">
    <property type="entry name" value="PGMPMM"/>
</dbReference>
<evidence type="ECO:0000256" key="2">
    <source>
        <dbReference type="ARBA" id="ARBA00010231"/>
    </source>
</evidence>
<dbReference type="InterPro" id="IPR005843">
    <property type="entry name" value="A-D-PHexomutase_C"/>
</dbReference>
<keyword evidence="4 7" id="KW-0479">Metal-binding</keyword>
<organism evidence="12 13">
    <name type="scientific">candidate division WOR-1 bacterium RIFCSPLOWO2_02_FULL_46_20</name>
    <dbReference type="NCBI Taxonomy" id="1802567"/>
    <lineage>
        <taxon>Bacteria</taxon>
        <taxon>Bacillati</taxon>
        <taxon>Saganbacteria</taxon>
    </lineage>
</organism>
<dbReference type="Proteomes" id="UP000176938">
    <property type="component" value="Unassembled WGS sequence"/>
</dbReference>
<comment type="cofactor">
    <cofactor evidence="1">
        <name>Mg(2+)</name>
        <dbReference type="ChEBI" id="CHEBI:18420"/>
    </cofactor>
</comment>
<feature type="domain" description="Alpha-D-phosphohexomutase alpha/beta/alpha" evidence="9">
    <location>
        <begin position="2"/>
        <end position="135"/>
    </location>
</feature>
<dbReference type="InterPro" id="IPR005841">
    <property type="entry name" value="Alpha-D-phosphohexomutase_SF"/>
</dbReference>
<dbReference type="Gene3D" id="3.30.310.50">
    <property type="entry name" value="Alpha-D-phosphohexomutase, C-terminal domain"/>
    <property type="match status" value="1"/>
</dbReference>
<evidence type="ECO:0000256" key="3">
    <source>
        <dbReference type="ARBA" id="ARBA00022553"/>
    </source>
</evidence>
<dbReference type="InterPro" id="IPR005846">
    <property type="entry name" value="A-D-PHexomutase_a/b/a-III"/>
</dbReference>
<evidence type="ECO:0008006" key="14">
    <source>
        <dbReference type="Google" id="ProtNLM"/>
    </source>
</evidence>
<dbReference type="AlphaFoldDB" id="A0A1F4RB55"/>
<dbReference type="GO" id="GO:0005975">
    <property type="term" value="P:carbohydrate metabolic process"/>
    <property type="evidence" value="ECO:0007669"/>
    <property type="project" value="InterPro"/>
</dbReference>
<dbReference type="Pfam" id="PF02879">
    <property type="entry name" value="PGM_PMM_II"/>
    <property type="match status" value="1"/>
</dbReference>
<evidence type="ECO:0000259" key="9">
    <source>
        <dbReference type="Pfam" id="PF02878"/>
    </source>
</evidence>
<keyword evidence="5 7" id="KW-0460">Magnesium</keyword>
<dbReference type="InterPro" id="IPR005844">
    <property type="entry name" value="A-D-PHexomutase_a/b/a-I"/>
</dbReference>
<evidence type="ECO:0000256" key="5">
    <source>
        <dbReference type="ARBA" id="ARBA00022842"/>
    </source>
</evidence>
<dbReference type="SUPFAM" id="SSF55957">
    <property type="entry name" value="Phosphoglucomutase, C-terminal domain"/>
    <property type="match status" value="1"/>
</dbReference>
<dbReference type="SUPFAM" id="SSF53738">
    <property type="entry name" value="Phosphoglucomutase, first 3 domains"/>
    <property type="match status" value="2"/>
</dbReference>
<dbReference type="CDD" id="cd05800">
    <property type="entry name" value="PGM_like2"/>
    <property type="match status" value="1"/>
</dbReference>
<dbReference type="PANTHER" id="PTHR45745:SF1">
    <property type="entry name" value="PHOSPHOGLUCOMUTASE 2B-RELATED"/>
    <property type="match status" value="1"/>
</dbReference>
<evidence type="ECO:0000313" key="12">
    <source>
        <dbReference type="EMBL" id="OGC05414.1"/>
    </source>
</evidence>
<protein>
    <recommendedName>
        <fullName evidence="14">Phosphoglucosamine mutase</fullName>
    </recommendedName>
</protein>
<evidence type="ECO:0000259" key="10">
    <source>
        <dbReference type="Pfam" id="PF02879"/>
    </source>
</evidence>
<feature type="domain" description="Alpha-D-phosphohexomutase alpha/beta/alpha" evidence="11">
    <location>
        <begin position="260"/>
        <end position="368"/>
    </location>
</feature>
<dbReference type="InterPro" id="IPR036900">
    <property type="entry name" value="A-D-PHexomutase_C_sf"/>
</dbReference>
<comment type="similarity">
    <text evidence="2 7">Belongs to the phosphohexose mutase family.</text>
</comment>
<dbReference type="GO" id="GO:0008973">
    <property type="term" value="F:phosphopentomutase activity"/>
    <property type="evidence" value="ECO:0007669"/>
    <property type="project" value="TreeGrafter"/>
</dbReference>
<sequence length="463" mass="51194">MIKFGTDGWRAVISEEFTFDNVRKVAKAIACYLINHKLNKKLLIIGYDPRFLADKFAEEVAKIMLEAGIDCYLTERDTPTPIIAWEVKDKKAAGAIVLTASHNPAQYCGIKFIPEYAGPADSIITAELQENSNKEITLPAAKQKGKIERFEPRQRYLSYIKSFVDVDLIKKAKLKVVYDAMYGAGRGYMDKLLQDLGCQVEVLHGTRDVLFGGGSPEPTDEFLDELKEAVVRNSAQVGLANDGDADRFGVVDEKGDFLTANQIIPLVFNYLVSKKGYKGSVVRSLATSHLIDRVAQRYKIKVHETPVGFKYIAQFMMKESVIIGGEESGGLSVKGHIPEKDGILACLLVVEMLAAYKKPLSVIWADLISSTGEIYTQRVNLELTQEKKETFMSKLTSQAPEELAGLKVATVNKVDGVKLILADGSWVLARSSGTEPLIRTYVEARKPEQLDVIFSGLKQLGGM</sequence>
<evidence type="ECO:0000256" key="1">
    <source>
        <dbReference type="ARBA" id="ARBA00001946"/>
    </source>
</evidence>
<evidence type="ECO:0000256" key="7">
    <source>
        <dbReference type="RuleBase" id="RU004326"/>
    </source>
</evidence>
<keyword evidence="3" id="KW-0597">Phosphoprotein</keyword>
<dbReference type="PANTHER" id="PTHR45745">
    <property type="entry name" value="PHOSPHOMANNOMUTASE 45A"/>
    <property type="match status" value="1"/>
</dbReference>
<dbReference type="PROSITE" id="PS00710">
    <property type="entry name" value="PGM_PMM"/>
    <property type="match status" value="1"/>
</dbReference>
<dbReference type="InterPro" id="IPR005845">
    <property type="entry name" value="A-D-PHexomutase_a/b/a-II"/>
</dbReference>
<name>A0A1F4RB55_UNCSA</name>
<evidence type="ECO:0000259" key="8">
    <source>
        <dbReference type="Pfam" id="PF00408"/>
    </source>
</evidence>
<dbReference type="Pfam" id="PF02878">
    <property type="entry name" value="PGM_PMM_I"/>
    <property type="match status" value="1"/>
</dbReference>
<evidence type="ECO:0000259" key="11">
    <source>
        <dbReference type="Pfam" id="PF02880"/>
    </source>
</evidence>
<evidence type="ECO:0000313" key="13">
    <source>
        <dbReference type="Proteomes" id="UP000176938"/>
    </source>
</evidence>
<dbReference type="GO" id="GO:0000287">
    <property type="term" value="F:magnesium ion binding"/>
    <property type="evidence" value="ECO:0007669"/>
    <property type="project" value="InterPro"/>
</dbReference>
<dbReference type="EMBL" id="METP01000041">
    <property type="protein sequence ID" value="OGC05414.1"/>
    <property type="molecule type" value="Genomic_DNA"/>
</dbReference>
<feature type="domain" description="Alpha-D-phosphohexomutase alpha/beta/alpha" evidence="10">
    <location>
        <begin position="155"/>
        <end position="255"/>
    </location>
</feature>
<dbReference type="Pfam" id="PF00408">
    <property type="entry name" value="PGM_PMM_IV"/>
    <property type="match status" value="1"/>
</dbReference>
<dbReference type="InterPro" id="IPR016055">
    <property type="entry name" value="A-D-PHexomutase_a/b/a-I/II/III"/>
</dbReference>
<dbReference type="Pfam" id="PF02880">
    <property type="entry name" value="PGM_PMM_III"/>
    <property type="match status" value="1"/>
</dbReference>
<comment type="caution">
    <text evidence="12">The sequence shown here is derived from an EMBL/GenBank/DDBJ whole genome shotgun (WGS) entry which is preliminary data.</text>
</comment>
<keyword evidence="6" id="KW-0413">Isomerase</keyword>
<dbReference type="Gene3D" id="3.40.120.10">
    <property type="entry name" value="Alpha-D-Glucose-1,6-Bisphosphate, subunit A, domain 3"/>
    <property type="match status" value="3"/>
</dbReference>
<dbReference type="InterPro" id="IPR016066">
    <property type="entry name" value="A-D-PHexomutase_CS"/>
</dbReference>
<evidence type="ECO:0000256" key="6">
    <source>
        <dbReference type="ARBA" id="ARBA00023235"/>
    </source>
</evidence>
<reference evidence="12 13" key="1">
    <citation type="journal article" date="2016" name="Nat. Commun.">
        <title>Thousands of microbial genomes shed light on interconnected biogeochemical processes in an aquifer system.</title>
        <authorList>
            <person name="Anantharaman K."/>
            <person name="Brown C.T."/>
            <person name="Hug L.A."/>
            <person name="Sharon I."/>
            <person name="Castelle C.J."/>
            <person name="Probst A.J."/>
            <person name="Thomas B.C."/>
            <person name="Singh A."/>
            <person name="Wilkins M.J."/>
            <person name="Karaoz U."/>
            <person name="Brodie E.L."/>
            <person name="Williams K.H."/>
            <person name="Hubbard S.S."/>
            <person name="Banfield J.F."/>
        </authorList>
    </citation>
    <scope>NUCLEOTIDE SEQUENCE [LARGE SCALE GENOMIC DNA]</scope>
</reference>
<gene>
    <name evidence="12" type="ORF">A3H38_04715</name>
</gene>
<evidence type="ECO:0000256" key="4">
    <source>
        <dbReference type="ARBA" id="ARBA00022723"/>
    </source>
</evidence>
<accession>A0A1F4RB55</accession>